<gene>
    <name evidence="3" type="ORF">DdX_13954</name>
</gene>
<organism evidence="3 4">
    <name type="scientific">Ditylenchus destructor</name>
    <dbReference type="NCBI Taxonomy" id="166010"/>
    <lineage>
        <taxon>Eukaryota</taxon>
        <taxon>Metazoa</taxon>
        <taxon>Ecdysozoa</taxon>
        <taxon>Nematoda</taxon>
        <taxon>Chromadorea</taxon>
        <taxon>Rhabditida</taxon>
        <taxon>Tylenchina</taxon>
        <taxon>Tylenchomorpha</taxon>
        <taxon>Sphaerularioidea</taxon>
        <taxon>Anguinidae</taxon>
        <taxon>Anguininae</taxon>
        <taxon>Ditylenchus</taxon>
    </lineage>
</organism>
<feature type="signal peptide" evidence="1">
    <location>
        <begin position="1"/>
        <end position="20"/>
    </location>
</feature>
<accession>A0AAD4MTJ9</accession>
<dbReference type="Pfam" id="PF23003">
    <property type="entry name" value="Fn1_2"/>
    <property type="match status" value="1"/>
</dbReference>
<keyword evidence="1" id="KW-0732">Signal</keyword>
<reference evidence="3" key="1">
    <citation type="submission" date="2022-01" db="EMBL/GenBank/DDBJ databases">
        <title>Genome Sequence Resource for Two Populations of Ditylenchus destructor, the Migratory Endoparasitic Phytonematode.</title>
        <authorList>
            <person name="Zhang H."/>
            <person name="Lin R."/>
            <person name="Xie B."/>
        </authorList>
    </citation>
    <scope>NUCLEOTIDE SEQUENCE</scope>
    <source>
        <strain evidence="3">BazhouSP</strain>
    </source>
</reference>
<evidence type="ECO:0000259" key="2">
    <source>
        <dbReference type="Pfam" id="PF23003"/>
    </source>
</evidence>
<dbReference type="AlphaFoldDB" id="A0AAD4MTJ9"/>
<name>A0AAD4MTJ9_9BILA</name>
<protein>
    <recommendedName>
        <fullName evidence="2">Abnormal cell migration protein 18-like fibronectin type I domain-containing protein</fullName>
    </recommendedName>
</protein>
<keyword evidence="4" id="KW-1185">Reference proteome</keyword>
<evidence type="ECO:0000313" key="3">
    <source>
        <dbReference type="EMBL" id="KAI1704872.1"/>
    </source>
</evidence>
<feature type="domain" description="Abnormal cell migration protein 18-like fibronectin type I" evidence="2">
    <location>
        <begin position="25"/>
        <end position="100"/>
    </location>
</feature>
<dbReference type="InterPro" id="IPR055119">
    <property type="entry name" value="Mig18_Fn1"/>
</dbReference>
<dbReference type="EMBL" id="JAKKPZ010000062">
    <property type="protein sequence ID" value="KAI1704872.1"/>
    <property type="molecule type" value="Genomic_DNA"/>
</dbReference>
<dbReference type="Proteomes" id="UP001201812">
    <property type="component" value="Unassembled WGS sequence"/>
</dbReference>
<sequence>MSKVLYLLAYFLVTFATILGQKSENCIGKDGKDHKDGEEFTVSHLRYKCKNSRPDILGCQIDENRSLKIGEDHVQMAEPIELMGKKFTFGVVYRCFVMGDGSVAFQEYGCGFRNTPSCTPPAKPFTEQEYKNIMDAAGPSPLLKNLSPNDAANVRMVDVKIPMANP</sequence>
<evidence type="ECO:0000313" key="4">
    <source>
        <dbReference type="Proteomes" id="UP001201812"/>
    </source>
</evidence>
<feature type="chain" id="PRO_5042026117" description="Abnormal cell migration protein 18-like fibronectin type I domain-containing protein" evidence="1">
    <location>
        <begin position="21"/>
        <end position="166"/>
    </location>
</feature>
<evidence type="ECO:0000256" key="1">
    <source>
        <dbReference type="SAM" id="SignalP"/>
    </source>
</evidence>
<proteinExistence type="predicted"/>
<comment type="caution">
    <text evidence="3">The sequence shown here is derived from an EMBL/GenBank/DDBJ whole genome shotgun (WGS) entry which is preliminary data.</text>
</comment>